<dbReference type="PANTHER" id="PTHR10438">
    <property type="entry name" value="THIOREDOXIN"/>
    <property type="match status" value="1"/>
</dbReference>
<comment type="caution">
    <text evidence="6">The sequence shown here is derived from an EMBL/GenBank/DDBJ whole genome shotgun (WGS) entry which is preliminary data.</text>
</comment>
<proteinExistence type="predicted"/>
<dbReference type="Gene3D" id="3.40.30.10">
    <property type="entry name" value="Glutaredoxin"/>
    <property type="match status" value="1"/>
</dbReference>
<dbReference type="PANTHER" id="PTHR10438:SF405">
    <property type="entry name" value="THIOREDOXIN DOMAIN-CONTAINING PROTEIN"/>
    <property type="match status" value="1"/>
</dbReference>
<sequence>MAARRVAILLRSSVVRPLSRGLPTFSSLSNPPHPTRSQLELSPPPMTSPVLPRRFSSDPFLLPSRPFSSDSGPSNVVLLQDGDQVTAALKKAKDVKLPAIFYFTATWCGPCRAIAPVIEQLSQKFPHVTTYKIDIDQEGLGSILSNLHIYSVPTFHFFHDGQKATEVVGADVQRLKDTMENLYKQE</sequence>
<reference evidence="6 7" key="1">
    <citation type="journal article" date="2019" name="Nat. Plants">
        <title>Genome sequencing of Musa balbisiana reveals subgenome evolution and function divergence in polyploid bananas.</title>
        <authorList>
            <person name="Yao X."/>
        </authorList>
    </citation>
    <scope>NUCLEOTIDE SEQUENCE [LARGE SCALE GENOMIC DNA]</scope>
    <source>
        <strain evidence="7">cv. DH-PKW</strain>
        <tissue evidence="6">Leaves</tissue>
    </source>
</reference>
<evidence type="ECO:0000313" key="6">
    <source>
        <dbReference type="EMBL" id="THU68665.1"/>
    </source>
</evidence>
<keyword evidence="3" id="KW-0676">Redox-active center</keyword>
<evidence type="ECO:0000256" key="3">
    <source>
        <dbReference type="ARBA" id="ARBA00023284"/>
    </source>
</evidence>
<dbReference type="STRING" id="52838.A0A4V4H8Q5"/>
<keyword evidence="1" id="KW-0249">Electron transport</keyword>
<accession>A0A4V4H8Q5</accession>
<evidence type="ECO:0000313" key="7">
    <source>
        <dbReference type="Proteomes" id="UP000317650"/>
    </source>
</evidence>
<protein>
    <recommendedName>
        <fullName evidence="5">Thioredoxin domain-containing protein</fullName>
    </recommendedName>
</protein>
<dbReference type="AlphaFoldDB" id="A0A4V4H8Q5"/>
<evidence type="ECO:0000256" key="1">
    <source>
        <dbReference type="ARBA" id="ARBA00022982"/>
    </source>
</evidence>
<dbReference type="FunFam" id="3.40.30.10:FF:000245">
    <property type="entry name" value="Thioredoxin"/>
    <property type="match status" value="1"/>
</dbReference>
<dbReference type="InterPro" id="IPR013766">
    <property type="entry name" value="Thioredoxin_domain"/>
</dbReference>
<dbReference type="InterPro" id="IPR050620">
    <property type="entry name" value="Thioredoxin_H-type-like"/>
</dbReference>
<feature type="region of interest" description="Disordered" evidence="4">
    <location>
        <begin position="25"/>
        <end position="48"/>
    </location>
</feature>
<feature type="compositionally biased region" description="Polar residues" evidence="4">
    <location>
        <begin position="25"/>
        <end position="40"/>
    </location>
</feature>
<name>A0A4V4H8Q5_MUSBA</name>
<dbReference type="CDD" id="cd02947">
    <property type="entry name" value="TRX_family"/>
    <property type="match status" value="1"/>
</dbReference>
<keyword evidence="1" id="KW-0813">Transport</keyword>
<dbReference type="Proteomes" id="UP000317650">
    <property type="component" value="Chromosome 8"/>
</dbReference>
<evidence type="ECO:0000256" key="2">
    <source>
        <dbReference type="ARBA" id="ARBA00023157"/>
    </source>
</evidence>
<dbReference type="SUPFAM" id="SSF52833">
    <property type="entry name" value="Thioredoxin-like"/>
    <property type="match status" value="1"/>
</dbReference>
<keyword evidence="7" id="KW-1185">Reference proteome</keyword>
<organism evidence="6 7">
    <name type="scientific">Musa balbisiana</name>
    <name type="common">Banana</name>
    <dbReference type="NCBI Taxonomy" id="52838"/>
    <lineage>
        <taxon>Eukaryota</taxon>
        <taxon>Viridiplantae</taxon>
        <taxon>Streptophyta</taxon>
        <taxon>Embryophyta</taxon>
        <taxon>Tracheophyta</taxon>
        <taxon>Spermatophyta</taxon>
        <taxon>Magnoliopsida</taxon>
        <taxon>Liliopsida</taxon>
        <taxon>Zingiberales</taxon>
        <taxon>Musaceae</taxon>
        <taxon>Musa</taxon>
    </lineage>
</organism>
<keyword evidence="2" id="KW-1015">Disulfide bond</keyword>
<dbReference type="EMBL" id="PYDT01000002">
    <property type="protein sequence ID" value="THU68665.1"/>
    <property type="molecule type" value="Genomic_DNA"/>
</dbReference>
<evidence type="ECO:0000256" key="4">
    <source>
        <dbReference type="SAM" id="MobiDB-lite"/>
    </source>
</evidence>
<dbReference type="Pfam" id="PF00085">
    <property type="entry name" value="Thioredoxin"/>
    <property type="match status" value="1"/>
</dbReference>
<dbReference type="InterPro" id="IPR036249">
    <property type="entry name" value="Thioredoxin-like_sf"/>
</dbReference>
<feature type="domain" description="Thioredoxin" evidence="5">
    <location>
        <begin position="66"/>
        <end position="186"/>
    </location>
</feature>
<evidence type="ECO:0000259" key="5">
    <source>
        <dbReference type="PROSITE" id="PS51352"/>
    </source>
</evidence>
<gene>
    <name evidence="6" type="ORF">C4D60_Mb08t06250</name>
</gene>
<dbReference type="PROSITE" id="PS51352">
    <property type="entry name" value="THIOREDOXIN_2"/>
    <property type="match status" value="1"/>
</dbReference>